<feature type="domain" description="Aldehyde dehydrogenase" evidence="2">
    <location>
        <begin position="15"/>
        <end position="277"/>
    </location>
</feature>
<evidence type="ECO:0000313" key="3">
    <source>
        <dbReference type="EMBL" id="PZN00002.1"/>
    </source>
</evidence>
<dbReference type="EMBL" id="QGUI01000116">
    <property type="protein sequence ID" value="PZN00002.1"/>
    <property type="molecule type" value="Genomic_DNA"/>
</dbReference>
<dbReference type="Gene3D" id="3.40.309.10">
    <property type="entry name" value="Aldehyde Dehydrogenase, Chain A, domain 2"/>
    <property type="match status" value="1"/>
</dbReference>
<dbReference type="STRING" id="1111738.GCA_000427905_02935"/>
<protein>
    <submittedName>
        <fullName evidence="3">Recombinase</fullName>
    </submittedName>
</protein>
<dbReference type="InterPro" id="IPR016161">
    <property type="entry name" value="Ald_DH/histidinol_DH"/>
</dbReference>
<dbReference type="InterPro" id="IPR016162">
    <property type="entry name" value="Ald_DH_N"/>
</dbReference>
<evidence type="ECO:0000256" key="1">
    <source>
        <dbReference type="ARBA" id="ARBA00023002"/>
    </source>
</evidence>
<evidence type="ECO:0000259" key="2">
    <source>
        <dbReference type="Pfam" id="PF00171"/>
    </source>
</evidence>
<sequence length="467" mass="49915">MAEGVTVYEDLESIAEARRCAERAYEAWLKFRSFTPDQVDAIVRAMARAAEREAGRLAEMAHAETGYGKVADKRLKNLYNSRVVSKWLDNVTTLGVLWRDEATKVVAVGEPMGVVAGLIPVTHPTALVIFKVLSAVKAGNAIVCAPHPRGARSSLETATVMADAAVQAGAPQHLVQCMSKAGIDGTTELMKHYRTSVVLATGGAGMVRAAYSSGKPTIAVGPGNVPCYVDRSKADELAEVADAILTSKDFDHGTGCVCEQAIIADRRIAGRLREEMRRHGAYFCTSREAEALAGVLFTKDLGIVPENVGQSAATLAERAGFSVPPRTRVLVADQDKVGRSHPLSAEKLSPVLAFYEVDDADAGYRLANEVLRFGGEGHSAALHAADSEVVAKFSSLPAGRVFVNVPCMHAGIGFSADVEPSFMLGTGTLSGSITSDNVTAMHLINIKRIAYESRPWRSLAEMFERTP</sequence>
<gene>
    <name evidence="3" type="ORF">DIU77_04550</name>
</gene>
<dbReference type="GO" id="GO:0016620">
    <property type="term" value="F:oxidoreductase activity, acting on the aldehyde or oxo group of donors, NAD or NADP as acceptor"/>
    <property type="evidence" value="ECO:0007669"/>
    <property type="project" value="InterPro"/>
</dbReference>
<organism evidence="3">
    <name type="scientific">Thermocrispum agreste</name>
    <dbReference type="NCBI Taxonomy" id="37925"/>
    <lineage>
        <taxon>Bacteria</taxon>
        <taxon>Bacillati</taxon>
        <taxon>Actinomycetota</taxon>
        <taxon>Actinomycetes</taxon>
        <taxon>Pseudonocardiales</taxon>
        <taxon>Pseudonocardiaceae</taxon>
        <taxon>Thermocrispum</taxon>
    </lineage>
</organism>
<accession>A0A2W4JND4</accession>
<dbReference type="PANTHER" id="PTHR11699">
    <property type="entry name" value="ALDEHYDE DEHYDROGENASE-RELATED"/>
    <property type="match status" value="1"/>
</dbReference>
<keyword evidence="1" id="KW-0560">Oxidoreductase</keyword>
<dbReference type="InterPro" id="IPR015590">
    <property type="entry name" value="Aldehyde_DH_dom"/>
</dbReference>
<dbReference type="Gene3D" id="3.40.605.10">
    <property type="entry name" value="Aldehyde Dehydrogenase, Chain A, domain 1"/>
    <property type="match status" value="1"/>
</dbReference>
<name>A0A2W4JND4_9PSEU</name>
<reference evidence="3" key="1">
    <citation type="submission" date="2018-05" db="EMBL/GenBank/DDBJ databases">
        <authorList>
            <person name="Lanie J.A."/>
            <person name="Ng W.-L."/>
            <person name="Kazmierczak K.M."/>
            <person name="Andrzejewski T.M."/>
            <person name="Davidsen T.M."/>
            <person name="Wayne K.J."/>
            <person name="Tettelin H."/>
            <person name="Glass J.I."/>
            <person name="Rusch D."/>
            <person name="Podicherti R."/>
            <person name="Tsui H.-C.T."/>
            <person name="Winkler M.E."/>
        </authorList>
    </citation>
    <scope>NUCLEOTIDE SEQUENCE</scope>
    <source>
        <strain evidence="3">ZC4RG45</strain>
    </source>
</reference>
<comment type="caution">
    <text evidence="3">The sequence shown here is derived from an EMBL/GenBank/DDBJ whole genome shotgun (WGS) entry which is preliminary data.</text>
</comment>
<dbReference type="Pfam" id="PF00171">
    <property type="entry name" value="Aldedh"/>
    <property type="match status" value="1"/>
</dbReference>
<proteinExistence type="predicted"/>
<dbReference type="CDD" id="cd07122">
    <property type="entry name" value="ALDH_F20_ACDH"/>
    <property type="match status" value="1"/>
</dbReference>
<dbReference type="AlphaFoldDB" id="A0A2W4JND4"/>
<dbReference type="SUPFAM" id="SSF53720">
    <property type="entry name" value="ALDH-like"/>
    <property type="match status" value="1"/>
</dbReference>
<dbReference type="InterPro" id="IPR016163">
    <property type="entry name" value="Ald_DH_C"/>
</dbReference>